<feature type="compositionally biased region" description="Basic and acidic residues" evidence="18">
    <location>
        <begin position="540"/>
        <end position="552"/>
    </location>
</feature>
<dbReference type="Proteomes" id="UP000075884">
    <property type="component" value="Unassembled WGS sequence"/>
</dbReference>
<dbReference type="InterPro" id="IPR008918">
    <property type="entry name" value="HhH2"/>
</dbReference>
<dbReference type="CDD" id="cd09908">
    <property type="entry name" value="H3TH_EXO1"/>
    <property type="match status" value="1"/>
</dbReference>
<dbReference type="SUPFAM" id="SSF47807">
    <property type="entry name" value="5' to 3' exonuclease, C-terminal subdomain"/>
    <property type="match status" value="1"/>
</dbReference>
<feature type="domain" description="XPG N-terminal" evidence="20">
    <location>
        <begin position="1"/>
        <end position="99"/>
    </location>
</feature>
<dbReference type="PANTHER" id="PTHR11081">
    <property type="entry name" value="FLAP ENDONUCLEASE FAMILY MEMBER"/>
    <property type="match status" value="1"/>
</dbReference>
<keyword evidence="16 17" id="KW-0539">Nucleus</keyword>
<keyword evidence="15 17" id="KW-0234">DNA repair</keyword>
<dbReference type="PROSITE" id="PS00841">
    <property type="entry name" value="XPG_1"/>
    <property type="match status" value="1"/>
</dbReference>
<dbReference type="InterPro" id="IPR019974">
    <property type="entry name" value="XPG_CS"/>
</dbReference>
<dbReference type="EC" id="3.1.-.-" evidence="17"/>
<dbReference type="InterPro" id="IPR044752">
    <property type="entry name" value="PIN-like_EXO1"/>
</dbReference>
<evidence type="ECO:0000313" key="21">
    <source>
        <dbReference type="EnsemblMetazoa" id="ADIR006723-PA"/>
    </source>
</evidence>
<comment type="function">
    <text evidence="17">5'-&gt;3' double-stranded DNA exonuclease which may also possess a cryptic 3'-&gt;5' double-stranded DNA exonuclease activity. Functions in DNA mismatch repair.</text>
</comment>
<name>A0A182NGF0_9DIPT</name>
<dbReference type="GO" id="GO:0006310">
    <property type="term" value="P:DNA recombination"/>
    <property type="evidence" value="ECO:0007669"/>
    <property type="project" value="TreeGrafter"/>
</dbReference>
<evidence type="ECO:0000256" key="17">
    <source>
        <dbReference type="RuleBase" id="RU910737"/>
    </source>
</evidence>
<dbReference type="InterPro" id="IPR006086">
    <property type="entry name" value="XPG-I_dom"/>
</dbReference>
<comment type="cofactor">
    <cofactor evidence="17">
        <name>Mg(2+)</name>
        <dbReference type="ChEBI" id="CHEBI:18420"/>
    </cofactor>
    <text evidence="17">Binds 2 magnesium ions per subunit. They probably participate in the reaction catalyzed by the enzyme. May bind an additional third magnesium ion after substrate binding.</text>
</comment>
<evidence type="ECO:0000256" key="11">
    <source>
        <dbReference type="ARBA" id="ARBA00022839"/>
    </source>
</evidence>
<dbReference type="GO" id="GO:0017108">
    <property type="term" value="F:5'-flap endonuclease activity"/>
    <property type="evidence" value="ECO:0007669"/>
    <property type="project" value="TreeGrafter"/>
</dbReference>
<keyword evidence="4" id="KW-0597">Phosphoprotein</keyword>
<dbReference type="SUPFAM" id="SSF88723">
    <property type="entry name" value="PIN domain-like"/>
    <property type="match status" value="1"/>
</dbReference>
<reference evidence="21" key="2">
    <citation type="submission" date="2020-05" db="UniProtKB">
        <authorList>
            <consortium name="EnsemblMetazoa"/>
        </authorList>
    </citation>
    <scope>IDENTIFICATION</scope>
    <source>
        <strain evidence="21">WRAIR2</strain>
    </source>
</reference>
<evidence type="ECO:0000256" key="18">
    <source>
        <dbReference type="SAM" id="MobiDB-lite"/>
    </source>
</evidence>
<comment type="subcellular location">
    <subcellularLocation>
        <location evidence="1 17">Nucleus</location>
    </subcellularLocation>
</comment>
<feature type="region of interest" description="Disordered" evidence="18">
    <location>
        <begin position="633"/>
        <end position="665"/>
    </location>
</feature>
<keyword evidence="9 17" id="KW-0228">DNA excision</keyword>
<dbReference type="Gene3D" id="3.40.50.1010">
    <property type="entry name" value="5'-nuclease"/>
    <property type="match status" value="1"/>
</dbReference>
<comment type="similarity">
    <text evidence="2 17">Belongs to the XPG/RAD2 endonuclease family. EXO1 subfamily.</text>
</comment>
<dbReference type="GO" id="GO:0035312">
    <property type="term" value="F:5'-3' DNA exonuclease activity"/>
    <property type="evidence" value="ECO:0007669"/>
    <property type="project" value="UniProtKB-UniRule"/>
</dbReference>
<keyword evidence="22" id="KW-1185">Reference proteome</keyword>
<dbReference type="GO" id="GO:0005634">
    <property type="term" value="C:nucleus"/>
    <property type="evidence" value="ECO:0007669"/>
    <property type="project" value="UniProtKB-SubCell"/>
</dbReference>
<evidence type="ECO:0000256" key="7">
    <source>
        <dbReference type="ARBA" id="ARBA00022759"/>
    </source>
</evidence>
<dbReference type="Gene3D" id="1.10.150.20">
    <property type="entry name" value="5' to 3' exonuclease, C-terminal subdomain"/>
    <property type="match status" value="1"/>
</dbReference>
<evidence type="ECO:0000256" key="6">
    <source>
        <dbReference type="ARBA" id="ARBA00022723"/>
    </source>
</evidence>
<evidence type="ECO:0000256" key="12">
    <source>
        <dbReference type="ARBA" id="ARBA00022842"/>
    </source>
</evidence>
<dbReference type="Pfam" id="PF00867">
    <property type="entry name" value="XPG_I"/>
    <property type="match status" value="1"/>
</dbReference>
<dbReference type="SMART" id="SM00279">
    <property type="entry name" value="HhH2"/>
    <property type="match status" value="1"/>
</dbReference>
<dbReference type="GO" id="GO:0006298">
    <property type="term" value="P:mismatch repair"/>
    <property type="evidence" value="ECO:0007669"/>
    <property type="project" value="TreeGrafter"/>
</dbReference>
<dbReference type="InterPro" id="IPR037315">
    <property type="entry name" value="EXO1_H3TH"/>
</dbReference>
<keyword evidence="7" id="KW-0255">Endonuclease</keyword>
<dbReference type="InterPro" id="IPR006085">
    <property type="entry name" value="XPG_DNA_repair_N"/>
</dbReference>
<organism evidence="21 22">
    <name type="scientific">Anopheles dirus</name>
    <dbReference type="NCBI Taxonomy" id="7168"/>
    <lineage>
        <taxon>Eukaryota</taxon>
        <taxon>Metazoa</taxon>
        <taxon>Ecdysozoa</taxon>
        <taxon>Arthropoda</taxon>
        <taxon>Hexapoda</taxon>
        <taxon>Insecta</taxon>
        <taxon>Pterygota</taxon>
        <taxon>Neoptera</taxon>
        <taxon>Endopterygota</taxon>
        <taxon>Diptera</taxon>
        <taxon>Nematocera</taxon>
        <taxon>Culicoidea</taxon>
        <taxon>Culicidae</taxon>
        <taxon>Anophelinae</taxon>
        <taxon>Anopheles</taxon>
    </lineage>
</organism>
<keyword evidence="11 17" id="KW-0269">Exonuclease</keyword>
<evidence type="ECO:0000259" key="20">
    <source>
        <dbReference type="SMART" id="SM00485"/>
    </source>
</evidence>
<feature type="compositionally biased region" description="Low complexity" evidence="18">
    <location>
        <begin position="526"/>
        <end position="538"/>
    </location>
</feature>
<dbReference type="VEuPathDB" id="VectorBase:ADIR006723"/>
<evidence type="ECO:0000256" key="4">
    <source>
        <dbReference type="ARBA" id="ARBA00022553"/>
    </source>
</evidence>
<dbReference type="EnsemblMetazoa" id="ADIR006723-RA">
    <property type="protein sequence ID" value="ADIR006723-PA"/>
    <property type="gene ID" value="ADIR006723"/>
</dbReference>
<keyword evidence="13 17" id="KW-0267">Excision nuclease</keyword>
<dbReference type="SMART" id="SM00485">
    <property type="entry name" value="XPGN"/>
    <property type="match status" value="1"/>
</dbReference>
<dbReference type="PANTHER" id="PTHR11081:SF8">
    <property type="entry name" value="EXONUCLEASE 1"/>
    <property type="match status" value="1"/>
</dbReference>
<protein>
    <recommendedName>
        <fullName evidence="3 17">Exonuclease 1</fullName>
        <ecNumber evidence="17">3.1.-.-</ecNumber>
    </recommendedName>
</protein>
<dbReference type="InterPro" id="IPR029060">
    <property type="entry name" value="PIN-like_dom_sf"/>
</dbReference>
<dbReference type="FunFam" id="1.10.150.20:FF:000011">
    <property type="entry name" value="exonuclease 1"/>
    <property type="match status" value="1"/>
</dbReference>
<sequence>MGITGLLPFLEKASSACHLRELRGKCVAIDTYCWLHRGAFGCAERLARGEPTDFHIQYCLKYVQLLLSYNIKPILVFDGQHLPAKAATEAKRRENRENARRRGAELLREGRIDEARSFLRRCVDITHEMAHQLIQACRARDVDCVVAPYEADAQLAYLNRADIAQYVITEDSDLVLFGCTRVLFKLDLTGAGRLVEASKLHLAMGCREDRYQFAKFRYMCILSGCDYLDSLPGIGLGKACRFIKSTEDPDIRRALAKMPAYLNMRQLAVTEEYKDEFLKADATFKHMVVYDPVHRRQTRLEDPDAEGTPEQYCCNAGTFQDEKTAFELAVGNLDPFSMRRMGDWHPDQCEHEGTAGKRRHPSIWRTNYRALREENLSKGTQSQASLSQKSSLSSFVKRPPPNVDFAEQGTKETIGDVLRVYGIQHDEPPLKRLCHVQTANASKMSTVAFEYEDLGALEALAQLDQPTTPKRHRNPFVVASSGPGKGQDTPNGMFSPTKITPENRSLLHNVSPVKRIDYSQQRTQITSPTTVSASTSTTNRLDRFKPAAKNKESGNAGSGEKQKVISRFFCTQAAGARISQTKTANGTSSPKAAGSADVLAAIVSPTAIVKEIKRKREAQFLKAAAIYLTSPEASVQNRGERTPEKRRPVVKTSPGSENQDDGTFGRLDSGIAMMADEADLKVEQPVEEDSEGSALSCSQKENDDAVLNSGVKSTTVRLALFERQPPKRTGVGQSSDREHTADEQEEELAIVLDDGDSNDGVKEVQVATTMKHKTEVQKGANSPPSVTLKPGGGAGTGTGNTKSKARSTCKRPGLSAKGKPAAKADNGGGLTQSPFLGLAAGFARFQSSSESESESFFFFLPPPALPPLAPFCGL</sequence>
<keyword evidence="6 17" id="KW-0479">Metal-binding</keyword>
<keyword evidence="5 17" id="KW-0540">Nuclease</keyword>
<evidence type="ECO:0000256" key="15">
    <source>
        <dbReference type="ARBA" id="ARBA00023204"/>
    </source>
</evidence>
<accession>A0A182NGF0</accession>
<evidence type="ECO:0000256" key="10">
    <source>
        <dbReference type="ARBA" id="ARBA00022801"/>
    </source>
</evidence>
<dbReference type="GO" id="GO:0046872">
    <property type="term" value="F:metal ion binding"/>
    <property type="evidence" value="ECO:0007669"/>
    <property type="project" value="UniProtKB-UniRule"/>
</dbReference>
<dbReference type="Pfam" id="PF00752">
    <property type="entry name" value="XPG_N"/>
    <property type="match status" value="1"/>
</dbReference>
<keyword evidence="10 17" id="KW-0378">Hydrolase</keyword>
<evidence type="ECO:0000256" key="13">
    <source>
        <dbReference type="ARBA" id="ARBA00022881"/>
    </source>
</evidence>
<keyword evidence="12 17" id="KW-0460">Magnesium</keyword>
<feature type="region of interest" description="Disordered" evidence="18">
    <location>
        <begin position="772"/>
        <end position="830"/>
    </location>
</feature>
<evidence type="ECO:0000256" key="2">
    <source>
        <dbReference type="ARBA" id="ARBA00010563"/>
    </source>
</evidence>
<evidence type="ECO:0000256" key="3">
    <source>
        <dbReference type="ARBA" id="ARBA00020324"/>
    </source>
</evidence>
<dbReference type="SMART" id="SM00484">
    <property type="entry name" value="XPGI"/>
    <property type="match status" value="1"/>
</dbReference>
<evidence type="ECO:0000256" key="9">
    <source>
        <dbReference type="ARBA" id="ARBA00022769"/>
    </source>
</evidence>
<evidence type="ECO:0000256" key="5">
    <source>
        <dbReference type="ARBA" id="ARBA00022722"/>
    </source>
</evidence>
<proteinExistence type="inferred from homology"/>
<feature type="compositionally biased region" description="Acidic residues" evidence="18">
    <location>
        <begin position="743"/>
        <end position="757"/>
    </location>
</feature>
<feature type="compositionally biased region" description="Low complexity" evidence="18">
    <location>
        <begin position="381"/>
        <end position="394"/>
    </location>
</feature>
<keyword evidence="14 17" id="KW-0238">DNA-binding</keyword>
<feature type="region of interest" description="Disordered" evidence="18">
    <location>
        <begin position="521"/>
        <end position="560"/>
    </location>
</feature>
<dbReference type="AlphaFoldDB" id="A0A182NGF0"/>
<evidence type="ECO:0000259" key="19">
    <source>
        <dbReference type="SMART" id="SM00484"/>
    </source>
</evidence>
<evidence type="ECO:0000256" key="8">
    <source>
        <dbReference type="ARBA" id="ARBA00022763"/>
    </source>
</evidence>
<evidence type="ECO:0000256" key="16">
    <source>
        <dbReference type="ARBA" id="ARBA00023242"/>
    </source>
</evidence>
<keyword evidence="8 17" id="KW-0227">DNA damage</keyword>
<reference evidence="22" key="1">
    <citation type="submission" date="2013-03" db="EMBL/GenBank/DDBJ databases">
        <title>The Genome Sequence of Anopheles dirus WRAIR2.</title>
        <authorList>
            <consortium name="The Broad Institute Genomics Platform"/>
            <person name="Neafsey D.E."/>
            <person name="Walton C."/>
            <person name="Walker B."/>
            <person name="Young S.K."/>
            <person name="Zeng Q."/>
            <person name="Gargeya S."/>
            <person name="Fitzgerald M."/>
            <person name="Haas B."/>
            <person name="Abouelleil A."/>
            <person name="Allen A.W."/>
            <person name="Alvarado L."/>
            <person name="Arachchi H.M."/>
            <person name="Berlin A.M."/>
            <person name="Chapman S.B."/>
            <person name="Gainer-Dewar J."/>
            <person name="Goldberg J."/>
            <person name="Griggs A."/>
            <person name="Gujja S."/>
            <person name="Hansen M."/>
            <person name="Howarth C."/>
            <person name="Imamovic A."/>
            <person name="Ireland A."/>
            <person name="Larimer J."/>
            <person name="McCowan C."/>
            <person name="Murphy C."/>
            <person name="Pearson M."/>
            <person name="Poon T.W."/>
            <person name="Priest M."/>
            <person name="Roberts A."/>
            <person name="Saif S."/>
            <person name="Shea T."/>
            <person name="Sisk P."/>
            <person name="Sykes S."/>
            <person name="Wortman J."/>
            <person name="Nusbaum C."/>
            <person name="Birren B."/>
        </authorList>
    </citation>
    <scope>NUCLEOTIDE SEQUENCE [LARGE SCALE GENOMIC DNA]</scope>
    <source>
        <strain evidence="22">WRAIR2</strain>
    </source>
</reference>
<feature type="region of interest" description="Disordered" evidence="18">
    <location>
        <begin position="375"/>
        <end position="407"/>
    </location>
</feature>
<dbReference type="FunFam" id="3.40.50.1010:FF:000002">
    <property type="entry name" value="Exonuclease 1, putative"/>
    <property type="match status" value="1"/>
</dbReference>
<feature type="domain" description="XPG-I" evidence="19">
    <location>
        <begin position="138"/>
        <end position="211"/>
    </location>
</feature>
<dbReference type="GO" id="GO:0003677">
    <property type="term" value="F:DNA binding"/>
    <property type="evidence" value="ECO:0007669"/>
    <property type="project" value="UniProtKB-UniRule"/>
</dbReference>
<evidence type="ECO:0000313" key="22">
    <source>
        <dbReference type="Proteomes" id="UP000075884"/>
    </source>
</evidence>
<evidence type="ECO:0000256" key="1">
    <source>
        <dbReference type="ARBA" id="ARBA00004123"/>
    </source>
</evidence>
<evidence type="ECO:0000256" key="14">
    <source>
        <dbReference type="ARBA" id="ARBA00023125"/>
    </source>
</evidence>
<dbReference type="InterPro" id="IPR036279">
    <property type="entry name" value="5-3_exonuclease_C_sf"/>
</dbReference>
<dbReference type="InterPro" id="IPR006084">
    <property type="entry name" value="XPG/Rad2"/>
</dbReference>
<dbReference type="PRINTS" id="PR00853">
    <property type="entry name" value="XPGRADSUPER"/>
</dbReference>
<dbReference type="STRING" id="7168.A0A182NGF0"/>
<feature type="region of interest" description="Disordered" evidence="18">
    <location>
        <begin position="722"/>
        <end position="759"/>
    </location>
</feature>
<feature type="compositionally biased region" description="Basic and acidic residues" evidence="18">
    <location>
        <begin position="638"/>
        <end position="647"/>
    </location>
</feature>
<dbReference type="CDD" id="cd09857">
    <property type="entry name" value="PIN_EXO1"/>
    <property type="match status" value="1"/>
</dbReference>